<evidence type="ECO:0000256" key="4">
    <source>
        <dbReference type="SAM" id="MobiDB-lite"/>
    </source>
</evidence>
<accession>A0A9Q0ARZ4</accession>
<dbReference type="PANTHER" id="PTHR47429">
    <property type="entry name" value="PROTEIN TWIN LOV 1"/>
    <property type="match status" value="1"/>
</dbReference>
<dbReference type="AlphaFoldDB" id="A0A9Q0ARZ4"/>
<dbReference type="InterPro" id="IPR000700">
    <property type="entry name" value="PAS-assoc_C"/>
</dbReference>
<dbReference type="PROSITE" id="PS50113">
    <property type="entry name" value="PAC"/>
    <property type="match status" value="1"/>
</dbReference>
<organism evidence="6 7">
    <name type="scientific">Neoarthrinium moseri</name>
    <dbReference type="NCBI Taxonomy" id="1658444"/>
    <lineage>
        <taxon>Eukaryota</taxon>
        <taxon>Fungi</taxon>
        <taxon>Dikarya</taxon>
        <taxon>Ascomycota</taxon>
        <taxon>Pezizomycotina</taxon>
        <taxon>Sordariomycetes</taxon>
        <taxon>Xylariomycetidae</taxon>
        <taxon>Amphisphaeriales</taxon>
        <taxon>Apiosporaceae</taxon>
        <taxon>Neoarthrinium</taxon>
    </lineage>
</organism>
<proteinExistence type="predicted"/>
<keyword evidence="1" id="KW-0285">Flavoprotein</keyword>
<evidence type="ECO:0000259" key="5">
    <source>
        <dbReference type="PROSITE" id="PS50113"/>
    </source>
</evidence>
<keyword evidence="7" id="KW-1185">Reference proteome</keyword>
<feature type="region of interest" description="Disordered" evidence="4">
    <location>
        <begin position="484"/>
        <end position="506"/>
    </location>
</feature>
<name>A0A9Q0ARZ4_9PEZI</name>
<dbReference type="GO" id="GO:0005634">
    <property type="term" value="C:nucleus"/>
    <property type="evidence" value="ECO:0007669"/>
    <property type="project" value="TreeGrafter"/>
</dbReference>
<evidence type="ECO:0000313" key="7">
    <source>
        <dbReference type="Proteomes" id="UP000829685"/>
    </source>
</evidence>
<feature type="compositionally biased region" description="Low complexity" evidence="4">
    <location>
        <begin position="1"/>
        <end position="10"/>
    </location>
</feature>
<reference evidence="6" key="1">
    <citation type="submission" date="2021-03" db="EMBL/GenBank/DDBJ databases">
        <title>Revisited historic fungal species revealed as producer of novel bioactive compounds through whole genome sequencing and comparative genomics.</title>
        <authorList>
            <person name="Vignolle G.A."/>
            <person name="Hochenegger N."/>
            <person name="Mach R.L."/>
            <person name="Mach-Aigner A.R."/>
            <person name="Javad Rahimi M."/>
            <person name="Salim K.A."/>
            <person name="Chan C.M."/>
            <person name="Lim L.B.L."/>
            <person name="Cai F."/>
            <person name="Druzhinina I.S."/>
            <person name="U'Ren J.M."/>
            <person name="Derntl C."/>
        </authorList>
    </citation>
    <scope>NUCLEOTIDE SEQUENCE</scope>
    <source>
        <strain evidence="6">TUCIM 5799</strain>
    </source>
</reference>
<feature type="compositionally biased region" description="Polar residues" evidence="4">
    <location>
        <begin position="748"/>
        <end position="757"/>
    </location>
</feature>
<keyword evidence="2" id="KW-0288">FMN</keyword>
<dbReference type="EMBL" id="JAFIMR010000007">
    <property type="protein sequence ID" value="KAI1876533.1"/>
    <property type="molecule type" value="Genomic_DNA"/>
</dbReference>
<feature type="compositionally biased region" description="Basic and acidic residues" evidence="4">
    <location>
        <begin position="702"/>
        <end position="714"/>
    </location>
</feature>
<dbReference type="Gene3D" id="3.30.450.20">
    <property type="entry name" value="PAS domain"/>
    <property type="match status" value="1"/>
</dbReference>
<dbReference type="InterPro" id="IPR035965">
    <property type="entry name" value="PAS-like_dom_sf"/>
</dbReference>
<feature type="compositionally biased region" description="Low complexity" evidence="4">
    <location>
        <begin position="101"/>
        <end position="120"/>
    </location>
</feature>
<feature type="region of interest" description="Disordered" evidence="4">
    <location>
        <begin position="689"/>
        <end position="757"/>
    </location>
</feature>
<keyword evidence="3" id="KW-0157">Chromophore</keyword>
<dbReference type="Proteomes" id="UP000829685">
    <property type="component" value="Unassembled WGS sequence"/>
</dbReference>
<dbReference type="Pfam" id="PF13426">
    <property type="entry name" value="PAS_9"/>
    <property type="match status" value="1"/>
</dbReference>
<comment type="caution">
    <text evidence="6">The sequence shown here is derived from an EMBL/GenBank/DDBJ whole genome shotgun (WGS) entry which is preliminary data.</text>
</comment>
<feature type="domain" description="PAC" evidence="5">
    <location>
        <begin position="370"/>
        <end position="423"/>
    </location>
</feature>
<evidence type="ECO:0000256" key="1">
    <source>
        <dbReference type="ARBA" id="ARBA00022630"/>
    </source>
</evidence>
<feature type="region of interest" description="Disordered" evidence="4">
    <location>
        <begin position="1"/>
        <end position="124"/>
    </location>
</feature>
<gene>
    <name evidence="6" type="ORF">JX265_004059</name>
</gene>
<feature type="compositionally biased region" description="Polar residues" evidence="4">
    <location>
        <begin position="33"/>
        <end position="42"/>
    </location>
</feature>
<dbReference type="PANTHER" id="PTHR47429:SF9">
    <property type="entry name" value="PAS DOMAIN-CONTAINING PROTEIN"/>
    <property type="match status" value="1"/>
</dbReference>
<protein>
    <recommendedName>
        <fullName evidence="5">PAC domain-containing protein</fullName>
    </recommendedName>
</protein>
<sequence length="757" mass="83066">MSLRQRSPSPRHTPSPRPGQSPRESPPFREAAGQQNSTSVRSLTAFGRSGGENIEDGGAEIPDIPPQQRASAEEPKARMVTPEPQELYVPAGSRSPSTVPKSLLSKSSNSHLNSSASSLLPQSGQSALPALQTRAIQEHDGLEPLAEEEIDPSSFDLVVPAHALGKQYSLETQSELLFSAKHLEVMFEDPLLLQRFTNFIYQLRPQSIPILEYYMDTLKALRAIDYANAVVDGLVPVQGLDYTSTPVNGTFNQLLREKAAKAFETLANQEMPAFITHTYIQTVSLTIKRRIADTLPPELREMSEGLAEVFCLTDPSRPDNPIVFASEEFHKTTQYGMSYVLGRNCRFLQGPKTNPFSVRRIREKLDAGKEHCETFLNYRRDGSPFMNLLMVAPLYDSRGVVRYHIGAQVDVSGLVRDCSGLESLERLVERETVEGSTDGFVRIHRKNGQTNSSTDAKEDEAKKDEFRELASMFSLQELKTVRESGGSMHRVHQSEAPDTEGVSNWHKPRLLIRDDATIDRRDSDPVLQYSPVHSSASGKLAGVYEHYLLVRPYPSLRILFASPSLRVPGMLQSNLMSRIGGSSKVREAIAQAFADGHGVTAKVRWLKSRADAEGGRARWIHCTPLLGSNGAVGVWMVVLVDDEQDSASRAPRDAPPVDRHIRGLGRREFAGSVDEMSLDSFAGVGAGSIGGESDGRFSMGGRDPRVPRTYRNDGDSSSSRGHRRTPALNGLAMHATGHGSCGDGGPATPNTARFDSL</sequence>
<dbReference type="InterPro" id="IPR000014">
    <property type="entry name" value="PAS"/>
</dbReference>
<evidence type="ECO:0000313" key="6">
    <source>
        <dbReference type="EMBL" id="KAI1876533.1"/>
    </source>
</evidence>
<evidence type="ECO:0000256" key="2">
    <source>
        <dbReference type="ARBA" id="ARBA00022643"/>
    </source>
</evidence>
<dbReference type="SUPFAM" id="SSF55785">
    <property type="entry name" value="PYP-like sensor domain (PAS domain)"/>
    <property type="match status" value="1"/>
</dbReference>
<evidence type="ECO:0000256" key="3">
    <source>
        <dbReference type="ARBA" id="ARBA00022991"/>
    </source>
</evidence>